<evidence type="ECO:0000313" key="2">
    <source>
        <dbReference type="EMBL" id="PQV59025.1"/>
    </source>
</evidence>
<comment type="caution">
    <text evidence="2">The sequence shown here is derived from an EMBL/GenBank/DDBJ whole genome shotgun (WGS) entry which is preliminary data.</text>
</comment>
<dbReference type="EMBL" id="PVEP01000001">
    <property type="protein sequence ID" value="PQV59025.1"/>
    <property type="molecule type" value="Genomic_DNA"/>
</dbReference>
<sequence>MRGVLRLGLTLGVLLAAGVASAAALSPRHAWLAWQVVTGAVVPPQVPVSATEVAAKPEALRLIRAGEAQVGVTRRYDPAYVALDFPGGDVAADRGVCTDVLIRAMRAGWDIDLQLAVNRDMKAGFAAYPKTWGLSRTDRNIDHRRVPNLETLLKRVGAQVALDEGQPAAFLPGDIVTWRLPGNLPHVMIVSNRLSDDGVPLVIHNIGAGTREEDALFDYPLTAHFRVGPKAMARLERLGR</sequence>
<accession>A0A2S8SDW9</accession>
<organism evidence="2 3">
    <name type="scientific">Albidovulum denitrificans</name>
    <dbReference type="NCBI Taxonomy" id="404881"/>
    <lineage>
        <taxon>Bacteria</taxon>
        <taxon>Pseudomonadati</taxon>
        <taxon>Pseudomonadota</taxon>
        <taxon>Alphaproteobacteria</taxon>
        <taxon>Rhodobacterales</taxon>
        <taxon>Paracoccaceae</taxon>
        <taxon>Albidovulum</taxon>
    </lineage>
</organism>
<evidence type="ECO:0000256" key="1">
    <source>
        <dbReference type="SAM" id="SignalP"/>
    </source>
</evidence>
<keyword evidence="3" id="KW-1185">Reference proteome</keyword>
<feature type="chain" id="PRO_5015766495" description="DUF1287 domain-containing protein" evidence="1">
    <location>
        <begin position="23"/>
        <end position="240"/>
    </location>
</feature>
<protein>
    <recommendedName>
        <fullName evidence="4">DUF1287 domain-containing protein</fullName>
    </recommendedName>
</protein>
<dbReference type="OrthoDB" id="114026at2"/>
<dbReference type="Pfam" id="PF06940">
    <property type="entry name" value="DUF1287"/>
    <property type="match status" value="1"/>
</dbReference>
<keyword evidence="1" id="KW-0732">Signal</keyword>
<proteinExistence type="predicted"/>
<feature type="signal peptide" evidence="1">
    <location>
        <begin position="1"/>
        <end position="22"/>
    </location>
</feature>
<dbReference type="InterPro" id="IPR009706">
    <property type="entry name" value="DUF1287"/>
</dbReference>
<name>A0A2S8SDW9_9RHOB</name>
<evidence type="ECO:0008006" key="4">
    <source>
        <dbReference type="Google" id="ProtNLM"/>
    </source>
</evidence>
<dbReference type="RefSeq" id="WP_105513235.1">
    <property type="nucleotide sequence ID" value="NZ_PVEP01000001.1"/>
</dbReference>
<reference evidence="2 3" key="1">
    <citation type="submission" date="2018-02" db="EMBL/GenBank/DDBJ databases">
        <title>Genomic Encyclopedia of Archaeal and Bacterial Type Strains, Phase II (KMG-II): from individual species to whole genera.</title>
        <authorList>
            <person name="Goeker M."/>
        </authorList>
    </citation>
    <scope>NUCLEOTIDE SEQUENCE [LARGE SCALE GENOMIC DNA]</scope>
    <source>
        <strain evidence="2 3">DSM 18921</strain>
    </source>
</reference>
<dbReference type="Proteomes" id="UP000238338">
    <property type="component" value="Unassembled WGS sequence"/>
</dbReference>
<evidence type="ECO:0000313" key="3">
    <source>
        <dbReference type="Proteomes" id="UP000238338"/>
    </source>
</evidence>
<gene>
    <name evidence="2" type="ORF">LX70_00845</name>
</gene>
<dbReference type="AlphaFoldDB" id="A0A2S8SDW9"/>